<sequence>MIRLLLEDGKLPSLFHYIQENLDPSSRLIPTYEIFSATNQTACLVNSVAANLLHSLVDCDQLVLVDPFR</sequence>
<evidence type="ECO:0000313" key="1">
    <source>
        <dbReference type="EMBL" id="KAA8528962.1"/>
    </source>
</evidence>
<evidence type="ECO:0000313" key="2">
    <source>
        <dbReference type="Proteomes" id="UP000325577"/>
    </source>
</evidence>
<dbReference type="AlphaFoldDB" id="A0A5J5AGI1"/>
<reference evidence="1 2" key="1">
    <citation type="submission" date="2019-09" db="EMBL/GenBank/DDBJ databases">
        <title>A chromosome-level genome assembly of the Chinese tupelo Nyssa sinensis.</title>
        <authorList>
            <person name="Yang X."/>
            <person name="Kang M."/>
            <person name="Yang Y."/>
            <person name="Xiong H."/>
            <person name="Wang M."/>
            <person name="Zhang Z."/>
            <person name="Wang Z."/>
            <person name="Wu H."/>
            <person name="Ma T."/>
            <person name="Liu J."/>
            <person name="Xi Z."/>
        </authorList>
    </citation>
    <scope>NUCLEOTIDE SEQUENCE [LARGE SCALE GENOMIC DNA]</scope>
    <source>
        <strain evidence="1">J267</strain>
        <tissue evidence="1">Leaf</tissue>
    </source>
</reference>
<accession>A0A5J5AGI1</accession>
<protein>
    <submittedName>
        <fullName evidence="1">Uncharacterized protein</fullName>
    </submittedName>
</protein>
<keyword evidence="2" id="KW-1185">Reference proteome</keyword>
<proteinExistence type="predicted"/>
<dbReference type="EMBL" id="CM018044">
    <property type="protein sequence ID" value="KAA8528962.1"/>
    <property type="molecule type" value="Genomic_DNA"/>
</dbReference>
<gene>
    <name evidence="1" type="ORF">F0562_033550</name>
</gene>
<dbReference type="Proteomes" id="UP000325577">
    <property type="component" value="Linkage Group LG20"/>
</dbReference>
<organism evidence="1 2">
    <name type="scientific">Nyssa sinensis</name>
    <dbReference type="NCBI Taxonomy" id="561372"/>
    <lineage>
        <taxon>Eukaryota</taxon>
        <taxon>Viridiplantae</taxon>
        <taxon>Streptophyta</taxon>
        <taxon>Embryophyta</taxon>
        <taxon>Tracheophyta</taxon>
        <taxon>Spermatophyta</taxon>
        <taxon>Magnoliopsida</taxon>
        <taxon>eudicotyledons</taxon>
        <taxon>Gunneridae</taxon>
        <taxon>Pentapetalae</taxon>
        <taxon>asterids</taxon>
        <taxon>Cornales</taxon>
        <taxon>Nyssaceae</taxon>
        <taxon>Nyssa</taxon>
    </lineage>
</organism>
<name>A0A5J5AGI1_9ASTE</name>